<dbReference type="GO" id="GO:0004867">
    <property type="term" value="F:serine-type endopeptidase inhibitor activity"/>
    <property type="evidence" value="ECO:0007669"/>
    <property type="project" value="InterPro"/>
</dbReference>
<dbReference type="STRING" id="6265.A0A0B2VN47"/>
<dbReference type="OrthoDB" id="4473401at2759"/>
<dbReference type="SUPFAM" id="SSF57362">
    <property type="entry name" value="BPTI-like"/>
    <property type="match status" value="1"/>
</dbReference>
<comment type="caution">
    <text evidence="2">The sequence shown here is derived from an EMBL/GenBank/DDBJ whole genome shotgun (WGS) entry which is preliminary data.</text>
</comment>
<dbReference type="Proteomes" id="UP000031036">
    <property type="component" value="Unassembled WGS sequence"/>
</dbReference>
<sequence>MQMRYGREMQMHREVVLKRKVSQLGSAKEYRLSVIASDGGVDKRSAVCQARIIVERVQSKVKFVEPIDRKIRKWAKPLLLCEIVRRFVRNDGRMDGGKGDIRLSQIASQLVMLYIALLSLLFGSPCSADLPEELDAFLEVLFDKSECEEFLSDSGWVSVATHTCAPYECDFPRQLCMRPSGKFKDESSNECRNIPEACLTAANEGVPLGTSAPKQVSLETPSPLPTVLTITPPSLITATTELKGGSIEQKKPWGLPTVTSICDMGEPQGRFCGFQAKIAYNRETGRCEQFWFPGCTTADTNANLFDTEEECIEATRSCAGSHFYSSQFTFANDTTARKCRFLEKFRR</sequence>
<proteinExistence type="predicted"/>
<keyword evidence="3" id="KW-1185">Reference proteome</keyword>
<evidence type="ECO:0000313" key="2">
    <source>
        <dbReference type="EMBL" id="KHN82993.1"/>
    </source>
</evidence>
<dbReference type="SMART" id="SM00131">
    <property type="entry name" value="KU"/>
    <property type="match status" value="1"/>
</dbReference>
<accession>A0A0B2VN47</accession>
<dbReference type="CDD" id="cd11304">
    <property type="entry name" value="Cadherin_repeat"/>
    <property type="match status" value="1"/>
</dbReference>
<organism evidence="2 3">
    <name type="scientific">Toxocara canis</name>
    <name type="common">Canine roundworm</name>
    <dbReference type="NCBI Taxonomy" id="6265"/>
    <lineage>
        <taxon>Eukaryota</taxon>
        <taxon>Metazoa</taxon>
        <taxon>Ecdysozoa</taxon>
        <taxon>Nematoda</taxon>
        <taxon>Chromadorea</taxon>
        <taxon>Rhabditida</taxon>
        <taxon>Spirurina</taxon>
        <taxon>Ascaridomorpha</taxon>
        <taxon>Ascaridoidea</taxon>
        <taxon>Toxocaridae</taxon>
        <taxon>Toxocara</taxon>
    </lineage>
</organism>
<dbReference type="AlphaFoldDB" id="A0A0B2VN47"/>
<reference evidence="2 3" key="1">
    <citation type="submission" date="2014-11" db="EMBL/GenBank/DDBJ databases">
        <title>Genetic blueprint of the zoonotic pathogen Toxocara canis.</title>
        <authorList>
            <person name="Zhu X.-Q."/>
            <person name="Korhonen P.K."/>
            <person name="Cai H."/>
            <person name="Young N.D."/>
            <person name="Nejsum P."/>
            <person name="von Samson-Himmelstjerna G."/>
            <person name="Boag P.R."/>
            <person name="Tan P."/>
            <person name="Li Q."/>
            <person name="Min J."/>
            <person name="Yang Y."/>
            <person name="Wang X."/>
            <person name="Fang X."/>
            <person name="Hall R.S."/>
            <person name="Hofmann A."/>
            <person name="Sternberg P.W."/>
            <person name="Jex A.R."/>
            <person name="Gasser R.B."/>
        </authorList>
    </citation>
    <scope>NUCLEOTIDE SEQUENCE [LARGE SCALE GENOMIC DNA]</scope>
    <source>
        <strain evidence="2">PN_DK_2014</strain>
    </source>
</reference>
<evidence type="ECO:0000313" key="3">
    <source>
        <dbReference type="Proteomes" id="UP000031036"/>
    </source>
</evidence>
<dbReference type="PROSITE" id="PS50279">
    <property type="entry name" value="BPTI_KUNITZ_2"/>
    <property type="match status" value="1"/>
</dbReference>
<dbReference type="Pfam" id="PF00014">
    <property type="entry name" value="Kunitz_BPTI"/>
    <property type="match status" value="1"/>
</dbReference>
<evidence type="ECO:0000259" key="1">
    <source>
        <dbReference type="PROSITE" id="PS50279"/>
    </source>
</evidence>
<dbReference type="InterPro" id="IPR002223">
    <property type="entry name" value="Kunitz_BPTI"/>
</dbReference>
<gene>
    <name evidence="2" type="ORF">Tcan_06443</name>
</gene>
<feature type="domain" description="BPTI/Kunitz inhibitor" evidence="1">
    <location>
        <begin position="262"/>
        <end position="315"/>
    </location>
</feature>
<dbReference type="InterPro" id="IPR036880">
    <property type="entry name" value="Kunitz_BPTI_sf"/>
</dbReference>
<protein>
    <recommendedName>
        <fullName evidence="1">BPTI/Kunitz inhibitor domain-containing protein</fullName>
    </recommendedName>
</protein>
<dbReference type="Gene3D" id="4.10.410.10">
    <property type="entry name" value="Pancreatic trypsin inhibitor Kunitz domain"/>
    <property type="match status" value="1"/>
</dbReference>
<dbReference type="EMBL" id="JPKZ01001277">
    <property type="protein sequence ID" value="KHN82993.1"/>
    <property type="molecule type" value="Genomic_DNA"/>
</dbReference>
<name>A0A0B2VN47_TOXCA</name>